<reference evidence="2" key="1">
    <citation type="journal article" date="2023" name="IScience">
        <title>Live-bearing cockroach genome reveals convergent evolutionary mechanisms linked to viviparity in insects and beyond.</title>
        <authorList>
            <person name="Fouks B."/>
            <person name="Harrison M.C."/>
            <person name="Mikhailova A.A."/>
            <person name="Marchal E."/>
            <person name="English S."/>
            <person name="Carruthers M."/>
            <person name="Jennings E.C."/>
            <person name="Chiamaka E.L."/>
            <person name="Frigard R.A."/>
            <person name="Pippel M."/>
            <person name="Attardo G.M."/>
            <person name="Benoit J.B."/>
            <person name="Bornberg-Bauer E."/>
            <person name="Tobe S.S."/>
        </authorList>
    </citation>
    <scope>NUCLEOTIDE SEQUENCE</scope>
    <source>
        <strain evidence="2">Stay&amp;Tobe</strain>
    </source>
</reference>
<keyword evidence="1" id="KW-0472">Membrane</keyword>
<dbReference type="AlphaFoldDB" id="A0AAD8AJ35"/>
<evidence type="ECO:0000256" key="1">
    <source>
        <dbReference type="SAM" id="Phobius"/>
    </source>
</evidence>
<keyword evidence="1" id="KW-1133">Transmembrane helix</keyword>
<protein>
    <submittedName>
        <fullName evidence="2">Uncharacterized protein</fullName>
    </submittedName>
</protein>
<feature type="non-terminal residue" evidence="2">
    <location>
        <position position="1"/>
    </location>
</feature>
<keyword evidence="3" id="KW-1185">Reference proteome</keyword>
<feature type="non-terminal residue" evidence="2">
    <location>
        <position position="49"/>
    </location>
</feature>
<comment type="caution">
    <text evidence="2">The sequence shown here is derived from an EMBL/GenBank/DDBJ whole genome shotgun (WGS) entry which is preliminary data.</text>
</comment>
<dbReference type="EMBL" id="JASPKZ010000462">
    <property type="protein sequence ID" value="KAJ9599974.1"/>
    <property type="molecule type" value="Genomic_DNA"/>
</dbReference>
<reference evidence="2" key="2">
    <citation type="submission" date="2023-05" db="EMBL/GenBank/DDBJ databases">
        <authorList>
            <person name="Fouks B."/>
        </authorList>
    </citation>
    <scope>NUCLEOTIDE SEQUENCE</scope>
    <source>
        <strain evidence="2">Stay&amp;Tobe</strain>
        <tissue evidence="2">Testes</tissue>
    </source>
</reference>
<feature type="transmembrane region" description="Helical" evidence="1">
    <location>
        <begin position="20"/>
        <end position="48"/>
    </location>
</feature>
<keyword evidence="1" id="KW-0812">Transmembrane</keyword>
<accession>A0AAD8AJ35</accession>
<organism evidence="2 3">
    <name type="scientific">Diploptera punctata</name>
    <name type="common">Pacific beetle cockroach</name>
    <dbReference type="NCBI Taxonomy" id="6984"/>
    <lineage>
        <taxon>Eukaryota</taxon>
        <taxon>Metazoa</taxon>
        <taxon>Ecdysozoa</taxon>
        <taxon>Arthropoda</taxon>
        <taxon>Hexapoda</taxon>
        <taxon>Insecta</taxon>
        <taxon>Pterygota</taxon>
        <taxon>Neoptera</taxon>
        <taxon>Polyneoptera</taxon>
        <taxon>Dictyoptera</taxon>
        <taxon>Blattodea</taxon>
        <taxon>Blaberoidea</taxon>
        <taxon>Blaberidae</taxon>
        <taxon>Diplopterinae</taxon>
        <taxon>Diploptera</taxon>
    </lineage>
</organism>
<evidence type="ECO:0000313" key="3">
    <source>
        <dbReference type="Proteomes" id="UP001233999"/>
    </source>
</evidence>
<gene>
    <name evidence="2" type="ORF">L9F63_009736</name>
</gene>
<sequence>SALSSPIFSWPNLNQRPDKHAIITCAVAVFRNALISLSLCTYWLCFFYL</sequence>
<name>A0AAD8AJ35_DIPPU</name>
<dbReference type="Proteomes" id="UP001233999">
    <property type="component" value="Unassembled WGS sequence"/>
</dbReference>
<evidence type="ECO:0000313" key="2">
    <source>
        <dbReference type="EMBL" id="KAJ9599974.1"/>
    </source>
</evidence>
<proteinExistence type="predicted"/>